<evidence type="ECO:0000313" key="1">
    <source>
        <dbReference type="EMBL" id="SVB23280.1"/>
    </source>
</evidence>
<accession>A0A382CB66</accession>
<protein>
    <recommendedName>
        <fullName evidence="2">SH3b domain-containing protein</fullName>
    </recommendedName>
</protein>
<dbReference type="Gene3D" id="2.30.30.40">
    <property type="entry name" value="SH3 Domains"/>
    <property type="match status" value="1"/>
</dbReference>
<reference evidence="1" key="1">
    <citation type="submission" date="2018-05" db="EMBL/GenBank/DDBJ databases">
        <authorList>
            <person name="Lanie J.A."/>
            <person name="Ng W.-L."/>
            <person name="Kazmierczak K.M."/>
            <person name="Andrzejewski T.M."/>
            <person name="Davidsen T.M."/>
            <person name="Wayne K.J."/>
            <person name="Tettelin H."/>
            <person name="Glass J.I."/>
            <person name="Rusch D."/>
            <person name="Podicherti R."/>
            <person name="Tsui H.-C.T."/>
            <person name="Winkler M.E."/>
        </authorList>
    </citation>
    <scope>NUCLEOTIDE SEQUENCE</scope>
</reference>
<sequence length="107" mass="11789">MTLPPQVTKSNLQILLATFILQLPVLAQTETAYVTDNLRLGLHQASDTSDRAFRNLGSGQEMEIISRNRNYANVRLPDGAGGYVKAAYLVFEKPAKLIVNEIETANV</sequence>
<feature type="non-terminal residue" evidence="1">
    <location>
        <position position="107"/>
    </location>
</feature>
<dbReference type="EMBL" id="UINC01033655">
    <property type="protein sequence ID" value="SVB23280.1"/>
    <property type="molecule type" value="Genomic_DNA"/>
</dbReference>
<dbReference type="AlphaFoldDB" id="A0A382CB66"/>
<name>A0A382CB66_9ZZZZ</name>
<gene>
    <name evidence="1" type="ORF">METZ01_LOCUS176134</name>
</gene>
<proteinExistence type="predicted"/>
<evidence type="ECO:0008006" key="2">
    <source>
        <dbReference type="Google" id="ProtNLM"/>
    </source>
</evidence>
<organism evidence="1">
    <name type="scientific">marine metagenome</name>
    <dbReference type="NCBI Taxonomy" id="408172"/>
    <lineage>
        <taxon>unclassified sequences</taxon>
        <taxon>metagenomes</taxon>
        <taxon>ecological metagenomes</taxon>
    </lineage>
</organism>